<keyword evidence="11" id="KW-1185">Reference proteome</keyword>
<evidence type="ECO:0000256" key="8">
    <source>
        <dbReference type="PIRNR" id="PIRNR003107"/>
    </source>
</evidence>
<dbReference type="GO" id="GO:0045936">
    <property type="term" value="P:negative regulation of phosphate metabolic process"/>
    <property type="evidence" value="ECO:0007669"/>
    <property type="project" value="InterPro"/>
</dbReference>
<feature type="domain" description="PhoU" evidence="9">
    <location>
        <begin position="23"/>
        <end position="110"/>
    </location>
</feature>
<dbReference type="AlphaFoldDB" id="A0A1G7XNI9"/>
<evidence type="ECO:0000256" key="5">
    <source>
        <dbReference type="ARBA" id="ARBA00022490"/>
    </source>
</evidence>
<evidence type="ECO:0000256" key="6">
    <source>
        <dbReference type="ARBA" id="ARBA00022592"/>
    </source>
</evidence>
<dbReference type="Gene3D" id="1.20.58.220">
    <property type="entry name" value="Phosphate transport system protein phou homolog 2, domain 2"/>
    <property type="match status" value="2"/>
</dbReference>
<keyword evidence="6 8" id="KW-0592">Phosphate transport</keyword>
<evidence type="ECO:0000256" key="4">
    <source>
        <dbReference type="ARBA" id="ARBA00022448"/>
    </source>
</evidence>
<name>A0A1G7XNI9_9HYPH</name>
<dbReference type="GO" id="GO:0030643">
    <property type="term" value="P:intracellular phosphate ion homeostasis"/>
    <property type="evidence" value="ECO:0007669"/>
    <property type="project" value="InterPro"/>
</dbReference>
<dbReference type="Proteomes" id="UP000199495">
    <property type="component" value="Unassembled WGS sequence"/>
</dbReference>
<evidence type="ECO:0000256" key="1">
    <source>
        <dbReference type="ARBA" id="ARBA00004496"/>
    </source>
</evidence>
<gene>
    <name evidence="10" type="ORF">SAMN04487974_11028</name>
</gene>
<sequence length="235" mass="26255">MPNSNEHIVSSYEDELTELARTISEMGGLVEKAIANATEALIRSDTELAMATVAADKRIDAMQTQIDEMAVSIIARRQPMAQDLRLVIASIHVANDLERIGDMAKSTARRSTQFEGITMSSQFKNGLRHMGELVQRQVKLALDAFAGRDKNIAVDVVERDTDVDALYVSLFRELLTYMMEDPRNITMCTHLLFCGKNLERVGDHSTNIAEQAYFLSTGKTLTADIEDLKREQIKS</sequence>
<dbReference type="STRING" id="440168.SAMN04487974_11028"/>
<dbReference type="PIRSF" id="PIRSF003107">
    <property type="entry name" value="PhoU"/>
    <property type="match status" value="1"/>
</dbReference>
<evidence type="ECO:0000256" key="3">
    <source>
        <dbReference type="ARBA" id="ARBA00011738"/>
    </source>
</evidence>
<evidence type="ECO:0000313" key="10">
    <source>
        <dbReference type="EMBL" id="SDG85752.1"/>
    </source>
</evidence>
<comment type="function">
    <text evidence="7 8">Plays a role in the regulation of phosphate uptake.</text>
</comment>
<evidence type="ECO:0000256" key="2">
    <source>
        <dbReference type="ARBA" id="ARBA00008107"/>
    </source>
</evidence>
<keyword evidence="4 8" id="KW-0813">Transport</keyword>
<dbReference type="NCBIfam" id="TIGR02135">
    <property type="entry name" value="phoU_full"/>
    <property type="match status" value="1"/>
</dbReference>
<dbReference type="GO" id="GO:0005737">
    <property type="term" value="C:cytoplasm"/>
    <property type="evidence" value="ECO:0007669"/>
    <property type="project" value="UniProtKB-SubCell"/>
</dbReference>
<dbReference type="PANTHER" id="PTHR42930:SF3">
    <property type="entry name" value="PHOSPHATE-SPECIFIC TRANSPORT SYSTEM ACCESSORY PROTEIN PHOU"/>
    <property type="match status" value="1"/>
</dbReference>
<organism evidence="10 11">
    <name type="scientific">Pelagibacterium luteolum</name>
    <dbReference type="NCBI Taxonomy" id="440168"/>
    <lineage>
        <taxon>Bacteria</taxon>
        <taxon>Pseudomonadati</taxon>
        <taxon>Pseudomonadota</taxon>
        <taxon>Alphaproteobacteria</taxon>
        <taxon>Hyphomicrobiales</taxon>
        <taxon>Devosiaceae</taxon>
        <taxon>Pelagibacterium</taxon>
    </lineage>
</organism>
<reference evidence="10 11" key="1">
    <citation type="submission" date="2016-10" db="EMBL/GenBank/DDBJ databases">
        <authorList>
            <person name="de Groot N.N."/>
        </authorList>
    </citation>
    <scope>NUCLEOTIDE SEQUENCE [LARGE SCALE GENOMIC DNA]</scope>
    <source>
        <strain evidence="10 11">CGMCC 1.10267</strain>
    </source>
</reference>
<dbReference type="InterPro" id="IPR028366">
    <property type="entry name" value="PhoU"/>
</dbReference>
<dbReference type="PANTHER" id="PTHR42930">
    <property type="entry name" value="PHOSPHATE-SPECIFIC TRANSPORT SYSTEM ACCESSORY PROTEIN PHOU"/>
    <property type="match status" value="1"/>
</dbReference>
<accession>A0A1G7XNI9</accession>
<dbReference type="FunFam" id="1.20.58.220:FF:000004">
    <property type="entry name" value="Phosphate-specific transport system accessory protein PhoU"/>
    <property type="match status" value="1"/>
</dbReference>
<dbReference type="SUPFAM" id="SSF109755">
    <property type="entry name" value="PhoU-like"/>
    <property type="match status" value="1"/>
</dbReference>
<keyword evidence="5 8" id="KW-0963">Cytoplasm</keyword>
<dbReference type="RefSeq" id="WP_090597463.1">
    <property type="nucleotide sequence ID" value="NZ_FNCS01000010.1"/>
</dbReference>
<comment type="similarity">
    <text evidence="2 8">Belongs to the PhoU family.</text>
</comment>
<dbReference type="InterPro" id="IPR038078">
    <property type="entry name" value="PhoU-like_sf"/>
</dbReference>
<proteinExistence type="inferred from homology"/>
<comment type="subcellular location">
    <subcellularLocation>
        <location evidence="1 8">Cytoplasm</location>
    </subcellularLocation>
</comment>
<dbReference type="OrthoDB" id="9814256at2"/>
<comment type="subunit">
    <text evidence="3 8">Homodimer.</text>
</comment>
<dbReference type="InterPro" id="IPR026022">
    <property type="entry name" value="PhoU_dom"/>
</dbReference>
<protein>
    <recommendedName>
        <fullName evidence="8">Phosphate-specific transport system accessory protein PhoU</fullName>
    </recommendedName>
</protein>
<evidence type="ECO:0000259" key="9">
    <source>
        <dbReference type="Pfam" id="PF01895"/>
    </source>
</evidence>
<dbReference type="Pfam" id="PF01895">
    <property type="entry name" value="PhoU"/>
    <property type="match status" value="2"/>
</dbReference>
<evidence type="ECO:0000313" key="11">
    <source>
        <dbReference type="Proteomes" id="UP000199495"/>
    </source>
</evidence>
<dbReference type="GO" id="GO:0006817">
    <property type="term" value="P:phosphate ion transport"/>
    <property type="evidence" value="ECO:0007669"/>
    <property type="project" value="UniProtKB-KW"/>
</dbReference>
<evidence type="ECO:0000256" key="7">
    <source>
        <dbReference type="ARBA" id="ARBA00056181"/>
    </source>
</evidence>
<dbReference type="EMBL" id="FNCS01000010">
    <property type="protein sequence ID" value="SDG85752.1"/>
    <property type="molecule type" value="Genomic_DNA"/>
</dbReference>
<feature type="domain" description="PhoU" evidence="9">
    <location>
        <begin position="127"/>
        <end position="211"/>
    </location>
</feature>